<feature type="chain" id="PRO_5004582280" evidence="1">
    <location>
        <begin position="22"/>
        <end position="116"/>
    </location>
</feature>
<protein>
    <submittedName>
        <fullName evidence="2">Uncharacterized protein</fullName>
    </submittedName>
</protein>
<dbReference type="RefSeq" id="XP_008621797.1">
    <property type="nucleotide sequence ID" value="XM_008623575.1"/>
</dbReference>
<accession>T0PHD4</accession>
<dbReference type="AlphaFoldDB" id="T0PHD4"/>
<dbReference type="EMBL" id="JH767403">
    <property type="protein sequence ID" value="EQC24774.1"/>
    <property type="molecule type" value="Genomic_DNA"/>
</dbReference>
<name>T0PHD4_SAPDV</name>
<dbReference type="VEuPathDB" id="FungiDB:SDRG_17334"/>
<keyword evidence="1" id="KW-0732">Signal</keyword>
<sequence length="116" mass="12772">MAATFVSTILAQPAIASIVFAFQLGVYEDVRTAFHACSELDEFIAEQCCYVCDASFGQAFAPSAEWPSDPTTGPVRFSALALNKSRRDDRLPLHVAIYNGLLPLTKRILRCRPDFA</sequence>
<dbReference type="Proteomes" id="UP000030762">
    <property type="component" value="Unassembled WGS sequence"/>
</dbReference>
<evidence type="ECO:0000313" key="3">
    <source>
        <dbReference type="Proteomes" id="UP000030762"/>
    </source>
</evidence>
<keyword evidence="3" id="KW-1185">Reference proteome</keyword>
<proteinExistence type="predicted"/>
<evidence type="ECO:0000256" key="1">
    <source>
        <dbReference type="SAM" id="SignalP"/>
    </source>
</evidence>
<dbReference type="GeneID" id="19958061"/>
<organism evidence="2 3">
    <name type="scientific">Saprolegnia diclina (strain VS20)</name>
    <dbReference type="NCBI Taxonomy" id="1156394"/>
    <lineage>
        <taxon>Eukaryota</taxon>
        <taxon>Sar</taxon>
        <taxon>Stramenopiles</taxon>
        <taxon>Oomycota</taxon>
        <taxon>Saprolegniomycetes</taxon>
        <taxon>Saprolegniales</taxon>
        <taxon>Saprolegniaceae</taxon>
        <taxon>Saprolegnia</taxon>
    </lineage>
</organism>
<feature type="signal peptide" evidence="1">
    <location>
        <begin position="1"/>
        <end position="21"/>
    </location>
</feature>
<dbReference type="InParanoid" id="T0PHD4"/>
<reference evidence="2 3" key="1">
    <citation type="submission" date="2012-04" db="EMBL/GenBank/DDBJ databases">
        <title>The Genome Sequence of Saprolegnia declina VS20.</title>
        <authorList>
            <consortium name="The Broad Institute Genome Sequencing Platform"/>
            <person name="Russ C."/>
            <person name="Nusbaum C."/>
            <person name="Tyler B."/>
            <person name="van West P."/>
            <person name="Dieguez-Uribeondo J."/>
            <person name="de Bruijn I."/>
            <person name="Tripathy S."/>
            <person name="Jiang R."/>
            <person name="Young S.K."/>
            <person name="Zeng Q."/>
            <person name="Gargeya S."/>
            <person name="Fitzgerald M."/>
            <person name="Haas B."/>
            <person name="Abouelleil A."/>
            <person name="Alvarado L."/>
            <person name="Arachchi H.M."/>
            <person name="Berlin A."/>
            <person name="Chapman S.B."/>
            <person name="Goldberg J."/>
            <person name="Griggs A."/>
            <person name="Gujja S."/>
            <person name="Hansen M."/>
            <person name="Howarth C."/>
            <person name="Imamovic A."/>
            <person name="Larimer J."/>
            <person name="McCowen C."/>
            <person name="Montmayeur A."/>
            <person name="Murphy C."/>
            <person name="Neiman D."/>
            <person name="Pearson M."/>
            <person name="Priest M."/>
            <person name="Roberts A."/>
            <person name="Saif S."/>
            <person name="Shea T."/>
            <person name="Sisk P."/>
            <person name="Sykes S."/>
            <person name="Wortman J."/>
            <person name="Nusbaum C."/>
            <person name="Birren B."/>
        </authorList>
    </citation>
    <scope>NUCLEOTIDE SEQUENCE [LARGE SCALE GENOMIC DNA]</scope>
    <source>
        <strain evidence="2 3">VS20</strain>
    </source>
</reference>
<evidence type="ECO:0000313" key="2">
    <source>
        <dbReference type="EMBL" id="EQC24774.1"/>
    </source>
</evidence>
<gene>
    <name evidence="2" type="ORF">SDRG_17334</name>
</gene>